<dbReference type="Proteomes" id="UP000233040">
    <property type="component" value="Unassembled WGS sequence"/>
</dbReference>
<dbReference type="GO" id="GO:0032981">
    <property type="term" value="P:mitochondrial respiratory chain complex I assembly"/>
    <property type="evidence" value="ECO:0007669"/>
    <property type="project" value="Ensembl"/>
</dbReference>
<dbReference type="PANTHER" id="PTHR32470:SF2">
    <property type="entry name" value="NADH DEHYDROGENASE [UBIQUINONE] 1 ALPHA SUBCOMPLEX ASSEMBLY FACTOR 2"/>
    <property type="match status" value="1"/>
</dbReference>
<reference evidence="3" key="2">
    <citation type="submission" date="2025-09" db="UniProtKB">
        <authorList>
            <consortium name="Ensembl"/>
        </authorList>
    </citation>
    <scope>IDENTIFICATION</scope>
</reference>
<dbReference type="Pfam" id="PF05071">
    <property type="entry name" value="NDUFA12"/>
    <property type="match status" value="1"/>
</dbReference>
<dbReference type="GO" id="GO:0061179">
    <property type="term" value="P:negative regulation of insulin secretion involved in cellular response to glucose stimulus"/>
    <property type="evidence" value="ECO:0007669"/>
    <property type="project" value="Ensembl"/>
</dbReference>
<organism evidence="3 4">
    <name type="scientific">Cebus imitator</name>
    <name type="common">Panamanian white-faced capuchin</name>
    <name type="synonym">Cebus capucinus imitator</name>
    <dbReference type="NCBI Taxonomy" id="2715852"/>
    <lineage>
        <taxon>Eukaryota</taxon>
        <taxon>Metazoa</taxon>
        <taxon>Chordata</taxon>
        <taxon>Craniata</taxon>
        <taxon>Vertebrata</taxon>
        <taxon>Euteleostomi</taxon>
        <taxon>Mammalia</taxon>
        <taxon>Eutheria</taxon>
        <taxon>Euarchontoglires</taxon>
        <taxon>Primates</taxon>
        <taxon>Haplorrhini</taxon>
        <taxon>Platyrrhini</taxon>
        <taxon>Cebidae</taxon>
        <taxon>Cebinae</taxon>
        <taxon>Cebus</taxon>
    </lineage>
</organism>
<dbReference type="GeneID" id="108283061"/>
<dbReference type="GO" id="GO:0060271">
    <property type="term" value="P:cilium assembly"/>
    <property type="evidence" value="ECO:0007669"/>
    <property type="project" value="Ensembl"/>
</dbReference>
<evidence type="ECO:0000313" key="4">
    <source>
        <dbReference type="Proteomes" id="UP000233040"/>
    </source>
</evidence>
<dbReference type="STRING" id="9516.ENSCCAP00000005009"/>
<feature type="compositionally biased region" description="Polar residues" evidence="2">
    <location>
        <begin position="146"/>
        <end position="156"/>
    </location>
</feature>
<dbReference type="InterPro" id="IPR052618">
    <property type="entry name" value="ComplexI_NDUFA12"/>
</dbReference>
<dbReference type="AlphaFoldDB" id="A0A2K5PMY7"/>
<keyword evidence="4" id="KW-1185">Reference proteome</keyword>
<dbReference type="GeneTree" id="ENSGT00390000002743"/>
<evidence type="ECO:0000313" key="3">
    <source>
        <dbReference type="Ensembl" id="ENSCCAP00000005009.1"/>
    </source>
</evidence>
<accession>A0A2K5PMY7</accession>
<sequence length="169" mass="19754">MGWSQDLFRFLWRSLSKEVKEHVGTDQFGNKYYYIAGYKNWRGQTIREKRIVEAAKKQEVDYEPGDIPTEWEAWIRRTRKTPPTMEEILKNEKYRKEIKIKSEEFYGKEKLLSKETNEELLTPPVDTQIKGHASAPYFGKEEPSVAPSSTGKTYQPGSWMPQDGKSPSQ</sequence>
<evidence type="ECO:0000256" key="2">
    <source>
        <dbReference type="SAM" id="MobiDB-lite"/>
    </source>
</evidence>
<dbReference type="InterPro" id="IPR007763">
    <property type="entry name" value="NDUFA12"/>
</dbReference>
<dbReference type="CTD" id="91942"/>
<proteinExistence type="inferred from homology"/>
<gene>
    <name evidence="3" type="primary">NDUFAF2</name>
</gene>
<feature type="region of interest" description="Disordered" evidence="2">
    <location>
        <begin position="117"/>
        <end position="169"/>
    </location>
</feature>
<dbReference type="GO" id="GO:0045271">
    <property type="term" value="C:respiratory chain complex I"/>
    <property type="evidence" value="ECO:0007669"/>
    <property type="project" value="InterPro"/>
</dbReference>
<dbReference type="KEGG" id="cimi:108283061"/>
<protein>
    <submittedName>
        <fullName evidence="3">NADH:ubiquinone oxidoreductase complex assembly factor 2</fullName>
    </submittedName>
</protein>
<dbReference type="PANTHER" id="PTHR32470">
    <property type="entry name" value="ADH DEHYDROGENASE [UBIQUINONE] 1 ALPHA SUBCOMPLEX ASSEMBLY FACTOR 2"/>
    <property type="match status" value="1"/>
</dbReference>
<reference evidence="3" key="1">
    <citation type="submission" date="2025-08" db="UniProtKB">
        <authorList>
            <consortium name="Ensembl"/>
        </authorList>
    </citation>
    <scope>IDENTIFICATION</scope>
</reference>
<dbReference type="GO" id="GO:0044877">
    <property type="term" value="F:protein-containing complex binding"/>
    <property type="evidence" value="ECO:0007669"/>
    <property type="project" value="Ensembl"/>
</dbReference>
<dbReference type="OMA" id="HKTWAGQ"/>
<dbReference type="GO" id="GO:0005739">
    <property type="term" value="C:mitochondrion"/>
    <property type="evidence" value="ECO:0007669"/>
    <property type="project" value="Ensembl"/>
</dbReference>
<dbReference type="Ensembl" id="ENSCCAT00000022278.1">
    <property type="protein sequence ID" value="ENSCCAP00000005009.1"/>
    <property type="gene ID" value="ENSCCAG00000020154.1"/>
</dbReference>
<evidence type="ECO:0000256" key="1">
    <source>
        <dbReference type="ARBA" id="ARBA00007355"/>
    </source>
</evidence>
<name>A0A2K5PMY7_CEBIM</name>
<dbReference type="RefSeq" id="XP_017354671.1">
    <property type="nucleotide sequence ID" value="XM_017499182.2"/>
</dbReference>
<comment type="similarity">
    <text evidence="1">Belongs to the complex I NDUFA12 subunit family.</text>
</comment>